<dbReference type="GO" id="GO:0016779">
    <property type="term" value="F:nucleotidyltransferase activity"/>
    <property type="evidence" value="ECO:0007669"/>
    <property type="project" value="InterPro"/>
</dbReference>
<feature type="transmembrane region" description="Helical" evidence="6">
    <location>
        <begin position="128"/>
        <end position="148"/>
    </location>
</feature>
<feature type="transmembrane region" description="Helical" evidence="6">
    <location>
        <begin position="343"/>
        <end position="362"/>
    </location>
</feature>
<keyword evidence="4 6" id="KW-1133">Transmembrane helix</keyword>
<dbReference type="eggNOG" id="arCOG01205">
    <property type="taxonomic scope" value="Archaea"/>
</dbReference>
<dbReference type="Gene3D" id="3.30.460.10">
    <property type="entry name" value="Beta Polymerase, domain 2"/>
    <property type="match status" value="1"/>
</dbReference>
<dbReference type="Pfam" id="PF01909">
    <property type="entry name" value="NTP_transf_2"/>
    <property type="match status" value="1"/>
</dbReference>
<dbReference type="eggNOG" id="arCOG00009">
    <property type="taxonomic scope" value="Archaea"/>
</dbReference>
<dbReference type="InterPro" id="IPR043519">
    <property type="entry name" value="NT_sf"/>
</dbReference>
<dbReference type="Pfam" id="PF13520">
    <property type="entry name" value="AA_permease_2"/>
    <property type="match status" value="1"/>
</dbReference>
<dbReference type="FunCoup" id="G0ED74">
    <property type="interactions" value="15"/>
</dbReference>
<name>G0ED74_PYRF1</name>
<dbReference type="InterPro" id="IPR002934">
    <property type="entry name" value="Polymerase_NTP_transf_dom"/>
</dbReference>
<evidence type="ECO:0000256" key="4">
    <source>
        <dbReference type="ARBA" id="ARBA00022989"/>
    </source>
</evidence>
<feature type="domain" description="Polymerase nucleotidyl transferase" evidence="7">
    <location>
        <begin position="448"/>
        <end position="509"/>
    </location>
</feature>
<feature type="transmembrane region" description="Helical" evidence="6">
    <location>
        <begin position="400"/>
        <end position="418"/>
    </location>
</feature>
<dbReference type="GeneID" id="11138238"/>
<feature type="transmembrane region" description="Helical" evidence="6">
    <location>
        <begin position="316"/>
        <end position="337"/>
    </location>
</feature>
<dbReference type="InterPro" id="IPR050367">
    <property type="entry name" value="APC_superfamily"/>
</dbReference>
<dbReference type="STRING" id="694429.Pyrfu_1899"/>
<evidence type="ECO:0000256" key="1">
    <source>
        <dbReference type="ARBA" id="ARBA00004651"/>
    </source>
</evidence>
<dbReference type="Proteomes" id="UP000001037">
    <property type="component" value="Chromosome"/>
</dbReference>
<feature type="transmembrane region" description="Helical" evidence="6">
    <location>
        <begin position="89"/>
        <end position="108"/>
    </location>
</feature>
<evidence type="ECO:0000256" key="2">
    <source>
        <dbReference type="ARBA" id="ARBA00022475"/>
    </source>
</evidence>
<dbReference type="PANTHER" id="PTHR42770">
    <property type="entry name" value="AMINO ACID TRANSPORTER-RELATED"/>
    <property type="match status" value="1"/>
</dbReference>
<feature type="transmembrane region" description="Helical" evidence="6">
    <location>
        <begin position="271"/>
        <end position="295"/>
    </location>
</feature>
<organism evidence="8 9">
    <name type="scientific">Pyrolobus fumarii (strain DSM 11204 / 1A)</name>
    <dbReference type="NCBI Taxonomy" id="694429"/>
    <lineage>
        <taxon>Archaea</taxon>
        <taxon>Thermoproteota</taxon>
        <taxon>Thermoprotei</taxon>
        <taxon>Desulfurococcales</taxon>
        <taxon>Pyrodictiaceae</taxon>
        <taxon>Pyrolobus</taxon>
    </lineage>
</organism>
<dbReference type="AlphaFoldDB" id="G0ED74"/>
<dbReference type="PIRSF" id="PIRSF006060">
    <property type="entry name" value="AA_transporter"/>
    <property type="match status" value="1"/>
</dbReference>
<dbReference type="SUPFAM" id="SSF81301">
    <property type="entry name" value="Nucleotidyltransferase"/>
    <property type="match status" value="1"/>
</dbReference>
<gene>
    <name evidence="8" type="ordered locus">Pyrfu_1899</name>
</gene>
<keyword evidence="3 6" id="KW-0812">Transmembrane</keyword>
<keyword evidence="2" id="KW-1003">Cell membrane</keyword>
<proteinExistence type="predicted"/>
<sequence>MRALSEKKIGFIEAFSIGVGGMIGGGIFAVLGLTLELARGAAPLAFLFAGLVALITAYSYAKLSVRYPSEGGTVEFIVRAFGRSFISGWLNILLLASYVIMLALYAYAFGSYASGLFLGGENWWTRTGFAWIIIAFFTLLNALGAYVVGKVEDVLVLFKVGVLLLFSGIGLIMGNPERLSPVNWPPLLNVLVGGLVIFLAYEGFELIANASKDVYEPERTIPRALYASVIFVMMVYMLTAAAAAENLTPEEVQLYRDYALAVAAKPVLGEIGFVLIGLAALVSTSSAINATLYGTARISYVVAKLGQLPRIVGRRVWGRATEGLVIISLASAVAVAALPLEAIGIAGSLGFLTIYAAVNLANYRLRRYTRANPVLALLGVAVCTASAIILVANSLPHPEYIVGAVVVFLYTAIMEGLVRTGEKLKEYIDEELMQREKLVMEVDRWLPRVVERIVARHPDARVYLVGSVARGELHQAHDVDVLVVTERPPRGRERMEMQEVVAKEAGLPPRHPLHLHYATPTEEKKWLEKARRYRRLR</sequence>
<evidence type="ECO:0000313" key="9">
    <source>
        <dbReference type="Proteomes" id="UP000001037"/>
    </source>
</evidence>
<feature type="transmembrane region" description="Helical" evidence="6">
    <location>
        <begin position="186"/>
        <end position="204"/>
    </location>
</feature>
<dbReference type="HOGENOM" id="CLU_007946_15_2_2"/>
<dbReference type="PANTHER" id="PTHR42770:SF11">
    <property type="entry name" value="INNER MEMBRANE TRANSPORT PROTEIN YBAT"/>
    <property type="match status" value="1"/>
</dbReference>
<dbReference type="KEGG" id="pfm:Pyrfu_1899"/>
<dbReference type="GO" id="GO:0005886">
    <property type="term" value="C:plasma membrane"/>
    <property type="evidence" value="ECO:0007669"/>
    <property type="project" value="UniProtKB-SubCell"/>
</dbReference>
<comment type="subcellular location">
    <subcellularLocation>
        <location evidence="1">Cell membrane</location>
        <topology evidence="1">Multi-pass membrane protein</topology>
    </subcellularLocation>
</comment>
<feature type="transmembrane region" description="Helical" evidence="6">
    <location>
        <begin position="224"/>
        <end position="244"/>
    </location>
</feature>
<evidence type="ECO:0000256" key="5">
    <source>
        <dbReference type="ARBA" id="ARBA00023136"/>
    </source>
</evidence>
<feature type="transmembrane region" description="Helical" evidence="6">
    <location>
        <begin position="374"/>
        <end position="394"/>
    </location>
</feature>
<accession>G0ED74</accession>
<dbReference type="GO" id="GO:0022857">
    <property type="term" value="F:transmembrane transporter activity"/>
    <property type="evidence" value="ECO:0007669"/>
    <property type="project" value="InterPro"/>
</dbReference>
<reference evidence="8 9" key="1">
    <citation type="journal article" date="2011" name="Stand. Genomic Sci.">
        <title>Complete genome sequence of the hyperthermophilic chemolithoautotroph Pyrolobus fumarii type strain (1A).</title>
        <authorList>
            <person name="Anderson I."/>
            <person name="Goker M."/>
            <person name="Nolan M."/>
            <person name="Lucas S."/>
            <person name="Hammon N."/>
            <person name="Deshpande S."/>
            <person name="Cheng J.F."/>
            <person name="Tapia R."/>
            <person name="Han C."/>
            <person name="Goodwin L."/>
            <person name="Pitluck S."/>
            <person name="Huntemann M."/>
            <person name="Liolios K."/>
            <person name="Ivanova N."/>
            <person name="Pagani I."/>
            <person name="Mavromatis K."/>
            <person name="Ovchinikova G."/>
            <person name="Pati A."/>
            <person name="Chen A."/>
            <person name="Palaniappan K."/>
            <person name="Land M."/>
            <person name="Hauser L."/>
            <person name="Brambilla E.M."/>
            <person name="Huber H."/>
            <person name="Yasawong M."/>
            <person name="Rohde M."/>
            <person name="Spring S."/>
            <person name="Abt B."/>
            <person name="Sikorski J."/>
            <person name="Wirth R."/>
            <person name="Detter J.C."/>
            <person name="Woyke T."/>
            <person name="Bristow J."/>
            <person name="Eisen J.A."/>
            <person name="Markowitz V."/>
            <person name="Hugenholtz P."/>
            <person name="Kyrpides N.C."/>
            <person name="Klenk H.P."/>
            <person name="Lapidus A."/>
        </authorList>
    </citation>
    <scope>NUCLEOTIDE SEQUENCE [LARGE SCALE GENOMIC DNA]</scope>
    <source>
        <strain evidence="9">DSM 11204 / 1A</strain>
    </source>
</reference>
<dbReference type="RefSeq" id="WP_014027429.1">
    <property type="nucleotide sequence ID" value="NC_015931.1"/>
</dbReference>
<keyword evidence="9" id="KW-1185">Reference proteome</keyword>
<feature type="transmembrane region" description="Helical" evidence="6">
    <location>
        <begin position="41"/>
        <end position="61"/>
    </location>
</feature>
<dbReference type="InParanoid" id="G0ED74"/>
<dbReference type="EMBL" id="CP002838">
    <property type="protein sequence ID" value="AEM39752.1"/>
    <property type="molecule type" value="Genomic_DNA"/>
</dbReference>
<dbReference type="Gene3D" id="1.20.1740.10">
    <property type="entry name" value="Amino acid/polyamine transporter I"/>
    <property type="match status" value="1"/>
</dbReference>
<feature type="transmembrane region" description="Helical" evidence="6">
    <location>
        <begin position="12"/>
        <end position="35"/>
    </location>
</feature>
<protein>
    <submittedName>
        <fullName evidence="8">DNA polymerase beta domain protein region</fullName>
    </submittedName>
</protein>
<dbReference type="InterPro" id="IPR002293">
    <property type="entry name" value="AA/rel_permease1"/>
</dbReference>
<evidence type="ECO:0000256" key="6">
    <source>
        <dbReference type="SAM" id="Phobius"/>
    </source>
</evidence>
<feature type="transmembrane region" description="Helical" evidence="6">
    <location>
        <begin position="155"/>
        <end position="174"/>
    </location>
</feature>
<dbReference type="CDD" id="cd05403">
    <property type="entry name" value="NT_KNTase_like"/>
    <property type="match status" value="1"/>
</dbReference>
<keyword evidence="5 6" id="KW-0472">Membrane</keyword>
<evidence type="ECO:0000256" key="3">
    <source>
        <dbReference type="ARBA" id="ARBA00022692"/>
    </source>
</evidence>
<evidence type="ECO:0000259" key="7">
    <source>
        <dbReference type="Pfam" id="PF01909"/>
    </source>
</evidence>
<evidence type="ECO:0000313" key="8">
    <source>
        <dbReference type="EMBL" id="AEM39752.1"/>
    </source>
</evidence>